<proteinExistence type="predicted"/>
<gene>
    <name evidence="2" type="ORF">BJ963_003328</name>
</gene>
<comment type="caution">
    <text evidence="2">The sequence shown here is derived from an EMBL/GenBank/DDBJ whole genome shotgun (WGS) entry which is preliminary data.</text>
</comment>
<protein>
    <submittedName>
        <fullName evidence="2">Uncharacterized protein YbjT (DUF2867 family)</fullName>
    </submittedName>
</protein>
<dbReference type="Pfam" id="PF13460">
    <property type="entry name" value="NAD_binding_10"/>
    <property type="match status" value="1"/>
</dbReference>
<accession>A0A852T2U4</accession>
<dbReference type="EMBL" id="JACCBJ010000001">
    <property type="protein sequence ID" value="NYD75809.1"/>
    <property type="molecule type" value="Genomic_DNA"/>
</dbReference>
<sequence length="278" mass="29952">MSVLVVGASGAVGGLVVAGLLERGERVRATSRDPRKLSLPDEVDVLRADLNDPASFAPAAEGVDRVFLYADLDDPDPLIARLVRSGVKHVVLLSSASVTYPGAESDFNGSRFLRIERAVEASGLDHTFLRPGGFASNAARWSWSVKGRSAVPLPYPDAVQVPIHEADIADVAVVALTGDALLNAKPVLTGPERLTLREQVATIGSVIGRLVSVIEQTEAESAAMLSQFVPEVWVRQIITDWREAVGATPEVSDEYTRITGRPSRTFRTWVTDNADLFR</sequence>
<evidence type="ECO:0000259" key="1">
    <source>
        <dbReference type="Pfam" id="PF13460"/>
    </source>
</evidence>
<dbReference type="Proteomes" id="UP000589620">
    <property type="component" value="Unassembled WGS sequence"/>
</dbReference>
<dbReference type="RefSeq" id="WP_179457619.1">
    <property type="nucleotide sequence ID" value="NZ_BAAAPX010000001.1"/>
</dbReference>
<dbReference type="PANTHER" id="PTHR43162:SF1">
    <property type="entry name" value="PRESTALK A DIFFERENTIATION PROTEIN A"/>
    <property type="match status" value="1"/>
</dbReference>
<dbReference type="InterPro" id="IPR036291">
    <property type="entry name" value="NAD(P)-bd_dom_sf"/>
</dbReference>
<keyword evidence="3" id="KW-1185">Reference proteome</keyword>
<evidence type="ECO:0000313" key="2">
    <source>
        <dbReference type="EMBL" id="NYD75809.1"/>
    </source>
</evidence>
<name>A0A852T2U4_9MICO</name>
<dbReference type="Gene3D" id="3.40.50.720">
    <property type="entry name" value="NAD(P)-binding Rossmann-like Domain"/>
    <property type="match status" value="1"/>
</dbReference>
<dbReference type="InterPro" id="IPR051604">
    <property type="entry name" value="Ergot_Alk_Oxidoreductase"/>
</dbReference>
<dbReference type="PANTHER" id="PTHR43162">
    <property type="match status" value="1"/>
</dbReference>
<dbReference type="SUPFAM" id="SSF51735">
    <property type="entry name" value="NAD(P)-binding Rossmann-fold domains"/>
    <property type="match status" value="1"/>
</dbReference>
<evidence type="ECO:0000313" key="3">
    <source>
        <dbReference type="Proteomes" id="UP000589620"/>
    </source>
</evidence>
<reference evidence="2 3" key="1">
    <citation type="submission" date="2020-07" db="EMBL/GenBank/DDBJ databases">
        <title>Sequencing the genomes of 1000 actinobacteria strains.</title>
        <authorList>
            <person name="Klenk H.-P."/>
        </authorList>
    </citation>
    <scope>NUCLEOTIDE SEQUENCE [LARGE SCALE GENOMIC DNA]</scope>
    <source>
        <strain evidence="2 3">DSM 23871</strain>
    </source>
</reference>
<organism evidence="2 3">
    <name type="scientific">Leifsonia soli</name>
    <dbReference type="NCBI Taxonomy" id="582665"/>
    <lineage>
        <taxon>Bacteria</taxon>
        <taxon>Bacillati</taxon>
        <taxon>Actinomycetota</taxon>
        <taxon>Actinomycetes</taxon>
        <taxon>Micrococcales</taxon>
        <taxon>Microbacteriaceae</taxon>
        <taxon>Leifsonia</taxon>
    </lineage>
</organism>
<dbReference type="AlphaFoldDB" id="A0A852T2U4"/>
<feature type="domain" description="NAD(P)-binding" evidence="1">
    <location>
        <begin position="7"/>
        <end position="177"/>
    </location>
</feature>
<dbReference type="InterPro" id="IPR016040">
    <property type="entry name" value="NAD(P)-bd_dom"/>
</dbReference>